<dbReference type="Proteomes" id="UP001498421">
    <property type="component" value="Unassembled WGS sequence"/>
</dbReference>
<keyword evidence="2" id="KW-1185">Reference proteome</keyword>
<sequence>MAAEVELYWIIYNKCGRPQIDLEDTKFALQKWQRERTGLYHGPRSQFLQMGFHFAHLLAYYQSLKSPKSVMHNSTLEDMIRHSKAIINLAVDTADERTRHLTDHIYHIITFSALTLCRIVRTYESKLRAVNFDISSIENLIFNLVNWLKTIGLPCHAAHILGDIVTAQFKKLRPDFYARAMTTSSSLGGDNAVVFPIEDVSLPGDISFFYPDFIGSEMFIMDGDLDAWPQWGQIQSDTDTSV</sequence>
<gene>
    <name evidence="1" type="ORF">QQZ08_005842</name>
</gene>
<accession>A0ABR1I3P5</accession>
<evidence type="ECO:0000313" key="1">
    <source>
        <dbReference type="EMBL" id="KAK7427567.1"/>
    </source>
</evidence>
<evidence type="ECO:0000313" key="2">
    <source>
        <dbReference type="Proteomes" id="UP001498421"/>
    </source>
</evidence>
<reference evidence="1 2" key="1">
    <citation type="journal article" date="2025" name="Microbiol. Resour. Announc.">
        <title>Draft genome sequences for Neonectria magnoliae and Neonectria punicea, canker pathogens of Liriodendron tulipifera and Acer saccharum in West Virginia.</title>
        <authorList>
            <person name="Petronek H.M."/>
            <person name="Kasson M.T."/>
            <person name="Metheny A.M."/>
            <person name="Stauder C.M."/>
            <person name="Lovett B."/>
            <person name="Lynch S.C."/>
            <person name="Garnas J.R."/>
            <person name="Kasson L.R."/>
            <person name="Stajich J.E."/>
        </authorList>
    </citation>
    <scope>NUCLEOTIDE SEQUENCE [LARGE SCALE GENOMIC DNA]</scope>
    <source>
        <strain evidence="1 2">NRRL 64651</strain>
    </source>
</reference>
<organism evidence="1 2">
    <name type="scientific">Neonectria magnoliae</name>
    <dbReference type="NCBI Taxonomy" id="2732573"/>
    <lineage>
        <taxon>Eukaryota</taxon>
        <taxon>Fungi</taxon>
        <taxon>Dikarya</taxon>
        <taxon>Ascomycota</taxon>
        <taxon>Pezizomycotina</taxon>
        <taxon>Sordariomycetes</taxon>
        <taxon>Hypocreomycetidae</taxon>
        <taxon>Hypocreales</taxon>
        <taxon>Nectriaceae</taxon>
        <taxon>Neonectria</taxon>
    </lineage>
</organism>
<protein>
    <submittedName>
        <fullName evidence="1">Uncharacterized protein</fullName>
    </submittedName>
</protein>
<dbReference type="EMBL" id="JAZAVK010000051">
    <property type="protein sequence ID" value="KAK7427567.1"/>
    <property type="molecule type" value="Genomic_DNA"/>
</dbReference>
<comment type="caution">
    <text evidence="1">The sequence shown here is derived from an EMBL/GenBank/DDBJ whole genome shotgun (WGS) entry which is preliminary data.</text>
</comment>
<proteinExistence type="predicted"/>
<name>A0ABR1I3P5_9HYPO</name>